<dbReference type="SUPFAM" id="SSF56935">
    <property type="entry name" value="Porins"/>
    <property type="match status" value="1"/>
</dbReference>
<comment type="subcellular location">
    <subcellularLocation>
        <location evidence="2">Cell outer membrane</location>
        <topology evidence="2">Multi-pass membrane protein</topology>
    </subcellularLocation>
</comment>
<evidence type="ECO:0000256" key="3">
    <source>
        <dbReference type="SAM" id="MobiDB-lite"/>
    </source>
</evidence>
<dbReference type="FunFam" id="2.170.130.10:FF:000003">
    <property type="entry name" value="SusC/RagA family TonB-linked outer membrane protein"/>
    <property type="match status" value="1"/>
</dbReference>
<name>A0A1V9FJ20_9BACT</name>
<dbReference type="STRING" id="1703345.A3860_08130"/>
<dbReference type="PANTHER" id="PTHR30069:SF29">
    <property type="entry name" value="HEMOGLOBIN AND HEMOGLOBIN-HAPTOGLOBIN-BINDING PROTEIN 1-RELATED"/>
    <property type="match status" value="1"/>
</dbReference>
<dbReference type="InterPro" id="IPR023997">
    <property type="entry name" value="TonB-dep_OMP_SusC/RagA_CS"/>
</dbReference>
<dbReference type="InterPro" id="IPR012910">
    <property type="entry name" value="Plug_dom"/>
</dbReference>
<keyword evidence="6" id="KW-1185">Reference proteome</keyword>
<dbReference type="Proteomes" id="UP000192796">
    <property type="component" value="Unassembled WGS sequence"/>
</dbReference>
<evidence type="ECO:0000256" key="2">
    <source>
        <dbReference type="PROSITE-ProRule" id="PRU01360"/>
    </source>
</evidence>
<dbReference type="NCBIfam" id="TIGR04056">
    <property type="entry name" value="OMP_RagA_SusC"/>
    <property type="match status" value="1"/>
</dbReference>
<keyword evidence="1" id="KW-0732">Signal</keyword>
<dbReference type="Pfam" id="PF07715">
    <property type="entry name" value="Plug"/>
    <property type="match status" value="1"/>
</dbReference>
<dbReference type="GO" id="GO:0009279">
    <property type="term" value="C:cell outer membrane"/>
    <property type="evidence" value="ECO:0007669"/>
    <property type="project" value="UniProtKB-SubCell"/>
</dbReference>
<evidence type="ECO:0000259" key="4">
    <source>
        <dbReference type="Pfam" id="PF07715"/>
    </source>
</evidence>
<dbReference type="InterPro" id="IPR039426">
    <property type="entry name" value="TonB-dep_rcpt-like"/>
</dbReference>
<dbReference type="GO" id="GO:0044718">
    <property type="term" value="P:siderophore transmembrane transport"/>
    <property type="evidence" value="ECO:0007669"/>
    <property type="project" value="TreeGrafter"/>
</dbReference>
<dbReference type="SUPFAM" id="SSF49464">
    <property type="entry name" value="Carboxypeptidase regulatory domain-like"/>
    <property type="match status" value="1"/>
</dbReference>
<comment type="similarity">
    <text evidence="2">Belongs to the TonB-dependent receptor family.</text>
</comment>
<keyword evidence="2" id="KW-0472">Membrane</keyword>
<dbReference type="AlphaFoldDB" id="A0A1V9FJ20"/>
<feature type="domain" description="TonB-dependent receptor plug" evidence="4">
    <location>
        <begin position="127"/>
        <end position="234"/>
    </location>
</feature>
<dbReference type="RefSeq" id="WP_081155429.1">
    <property type="nucleotide sequence ID" value="NZ_LVYD01000102.1"/>
</dbReference>
<dbReference type="OrthoDB" id="601301at2"/>
<protein>
    <submittedName>
        <fullName evidence="5">SusC/RagA family TonB-linked outer membrane protein</fullName>
    </submittedName>
</protein>
<dbReference type="EMBL" id="LVYD01000102">
    <property type="protein sequence ID" value="OQP58277.1"/>
    <property type="molecule type" value="Genomic_DNA"/>
</dbReference>
<accession>A0A1V9FJ20</accession>
<keyword evidence="2" id="KW-0998">Cell outer membrane</keyword>
<evidence type="ECO:0000313" key="6">
    <source>
        <dbReference type="Proteomes" id="UP000192796"/>
    </source>
</evidence>
<feature type="region of interest" description="Disordered" evidence="3">
    <location>
        <begin position="562"/>
        <end position="584"/>
    </location>
</feature>
<keyword evidence="2" id="KW-0813">Transport</keyword>
<dbReference type="InterPro" id="IPR008969">
    <property type="entry name" value="CarboxyPept-like_regulatory"/>
</dbReference>
<sequence length="1034" mass="113513">MRQLQLTNRAVCKPFYRFAPQLLLLGFLHLITLSLFAQTTVKGRVTSPEGPLPGVTVTVKGTQSSTITDANGKFAIQAPEKSTLVFTHVNFTTQEMAAGSDMEITLLTSKLVDMSEVVVVGYNTQKKATLTGSISVVKGSDIVKSPNVNVSNSLAGRFSGVMINNRSGEPGYDGSSIRIRGLATMGSNDVLIVVDGVPGQIGGLERLNPMDIDNISVLKDASAAIYGSRAANGVILVTTKRGKVGKTTLSLSYDHGFSSPTRLPKMANASTYATITNEIAYYNNPSGGMNQQYSAAEIQKFADGSDPLNYPNTNWAKATLKNSVGQDNANIGIAGGSDNIRYYLGAGMVSQDGLYKNGATKYKQYNFRANIDANINKDWKVSTSLSGREEDRQYPTTGAGTIFRSIYRAYPTIPAFYPNGLPSNGIEGMNPAMMATSIGGLNKNPTQVFNGILKSTYNISVVPGLSAEGWFAVDKSWSFGKTFSTPYVLYSYDKTANTYNPRIVGGNNNAASLNESQANQSQLTSHIRMNYVNSFGKHNINSFVGYEQSELRTETFGASRINYPTTQTPELSQGGTAATDRDNTGGSYHFTRKSYLGKVSYNYDEKYLFDAQMRIDGSTTFPPSKRYGYFPSFSAGWRISNEAFMRDVTFVSDLKLRASWGELGNDNINSFQYFNNYSFNSQVVLGSGIVPGIDLTKIANKEVHWETARKTDIALEGIIMKNLFFELIYFRQKRANILTTRNASIPNVSGIVSQYGSDPLVPDENIGKVNSNGYEVSLGYYNKNGKFHYGGGGNFTFARSKVIFMDEAPTVIDYQRKTGKPLGTQLLYNSMGIFRTADEIAKYPHLSGAQPGDLILQDYNNDGKITADDQVRTKYGNIPEITYGFMLTADYSAWDISILFAGQAHVSQFVLPEAGTVGNFYSSWADNRWSPTNPNGSYPRVETRTSSGVNGGNNPSTFWLNNASFLRLKNVQLGYNVTNPILSRMKLQSMRVYVSAFNLFTITKVKDYDPEGDNYSGQFYPQQRIVNVGIGLRF</sequence>
<keyword evidence="2" id="KW-0812">Transmembrane</keyword>
<dbReference type="InterPro" id="IPR037066">
    <property type="entry name" value="Plug_dom_sf"/>
</dbReference>
<dbReference type="PANTHER" id="PTHR30069">
    <property type="entry name" value="TONB-DEPENDENT OUTER MEMBRANE RECEPTOR"/>
    <property type="match status" value="1"/>
</dbReference>
<dbReference type="NCBIfam" id="TIGR04057">
    <property type="entry name" value="SusC_RagA_signa"/>
    <property type="match status" value="1"/>
</dbReference>
<organism evidence="5 6">
    <name type="scientific">Niastella vici</name>
    <dbReference type="NCBI Taxonomy" id="1703345"/>
    <lineage>
        <taxon>Bacteria</taxon>
        <taxon>Pseudomonadati</taxon>
        <taxon>Bacteroidota</taxon>
        <taxon>Chitinophagia</taxon>
        <taxon>Chitinophagales</taxon>
        <taxon>Chitinophagaceae</taxon>
        <taxon>Niastella</taxon>
    </lineage>
</organism>
<evidence type="ECO:0000313" key="5">
    <source>
        <dbReference type="EMBL" id="OQP58277.1"/>
    </source>
</evidence>
<feature type="compositionally biased region" description="Polar residues" evidence="3">
    <location>
        <begin position="562"/>
        <end position="576"/>
    </location>
</feature>
<comment type="caution">
    <text evidence="5">The sequence shown here is derived from an EMBL/GenBank/DDBJ whole genome shotgun (WGS) entry which is preliminary data.</text>
</comment>
<gene>
    <name evidence="5" type="ORF">A3860_08130</name>
</gene>
<dbReference type="GO" id="GO:0015344">
    <property type="term" value="F:siderophore uptake transmembrane transporter activity"/>
    <property type="evidence" value="ECO:0007669"/>
    <property type="project" value="TreeGrafter"/>
</dbReference>
<dbReference type="PROSITE" id="PS52016">
    <property type="entry name" value="TONB_DEPENDENT_REC_3"/>
    <property type="match status" value="1"/>
</dbReference>
<dbReference type="Gene3D" id="2.170.130.10">
    <property type="entry name" value="TonB-dependent receptor, plug domain"/>
    <property type="match status" value="1"/>
</dbReference>
<dbReference type="Gene3D" id="2.60.40.1120">
    <property type="entry name" value="Carboxypeptidase-like, regulatory domain"/>
    <property type="match status" value="1"/>
</dbReference>
<evidence type="ECO:0000256" key="1">
    <source>
        <dbReference type="ARBA" id="ARBA00022729"/>
    </source>
</evidence>
<dbReference type="InterPro" id="IPR023996">
    <property type="entry name" value="TonB-dep_OMP_SusC/RagA"/>
</dbReference>
<dbReference type="Pfam" id="PF13715">
    <property type="entry name" value="CarbopepD_reg_2"/>
    <property type="match status" value="1"/>
</dbReference>
<proteinExistence type="inferred from homology"/>
<reference evidence="5 6" key="1">
    <citation type="submission" date="2016-03" db="EMBL/GenBank/DDBJ databases">
        <title>Niastella vici sp. nov., isolated from farmland soil.</title>
        <authorList>
            <person name="Chen L."/>
            <person name="Wang D."/>
            <person name="Yang S."/>
            <person name="Wang G."/>
        </authorList>
    </citation>
    <scope>NUCLEOTIDE SEQUENCE [LARGE SCALE GENOMIC DNA]</scope>
    <source>
        <strain evidence="5 6">DJ57</strain>
    </source>
</reference>
<keyword evidence="2" id="KW-1134">Transmembrane beta strand</keyword>